<dbReference type="Proteomes" id="UP001221566">
    <property type="component" value="Unassembled WGS sequence"/>
</dbReference>
<keyword evidence="2" id="KW-1185">Reference proteome</keyword>
<sequence>MNESASYFGKTIQTNSNCPWQSGNRKIVKDCCVKPILYDRAVEILSSMEPKYGARKERGAGEWYAIDMLNAAIRTNMILIVD</sequence>
<dbReference type="EMBL" id="JAQQKY010000001">
    <property type="protein sequence ID" value="MDC7689983.1"/>
    <property type="molecule type" value="Genomic_DNA"/>
</dbReference>
<name>A0ABT5I1S8_VOGIN</name>
<evidence type="ECO:0000313" key="1">
    <source>
        <dbReference type="EMBL" id="MDC7689983.1"/>
    </source>
</evidence>
<gene>
    <name evidence="1" type="ORF">PQU93_04210</name>
</gene>
<reference evidence="1 2" key="1">
    <citation type="submission" date="2023-01" db="EMBL/GenBank/DDBJ databases">
        <title>Novel species of the genus Vogesella isolated from rivers.</title>
        <authorList>
            <person name="Lu H."/>
        </authorList>
    </citation>
    <scope>NUCLEOTIDE SEQUENCE [LARGE SCALE GENOMIC DNA]</scope>
    <source>
        <strain evidence="1 2">SH7W</strain>
    </source>
</reference>
<protein>
    <submittedName>
        <fullName evidence="1">Uncharacterized protein</fullName>
    </submittedName>
</protein>
<accession>A0ABT5I1S8</accession>
<proteinExistence type="predicted"/>
<dbReference type="RefSeq" id="WP_272802419.1">
    <property type="nucleotide sequence ID" value="NZ_JAQQKY010000001.1"/>
</dbReference>
<organism evidence="1 2">
    <name type="scientific">Vogesella indigofera</name>
    <name type="common">Pseudomonas indigofera</name>
    <dbReference type="NCBI Taxonomy" id="45465"/>
    <lineage>
        <taxon>Bacteria</taxon>
        <taxon>Pseudomonadati</taxon>
        <taxon>Pseudomonadota</taxon>
        <taxon>Betaproteobacteria</taxon>
        <taxon>Neisseriales</taxon>
        <taxon>Chromobacteriaceae</taxon>
        <taxon>Vogesella</taxon>
    </lineage>
</organism>
<evidence type="ECO:0000313" key="2">
    <source>
        <dbReference type="Proteomes" id="UP001221566"/>
    </source>
</evidence>
<comment type="caution">
    <text evidence="1">The sequence shown here is derived from an EMBL/GenBank/DDBJ whole genome shotgun (WGS) entry which is preliminary data.</text>
</comment>